<dbReference type="InterPro" id="IPR036770">
    <property type="entry name" value="Ankyrin_rpt-contain_sf"/>
</dbReference>
<dbReference type="EMBL" id="DS268542">
    <property type="protein sequence ID" value="EFO88232.1"/>
    <property type="molecule type" value="Genomic_DNA"/>
</dbReference>
<feature type="repeat" description="ANK" evidence="1">
    <location>
        <begin position="895"/>
        <end position="927"/>
    </location>
</feature>
<dbReference type="SMART" id="SM00248">
    <property type="entry name" value="ANK"/>
    <property type="match status" value="2"/>
</dbReference>
<reference evidence="4" key="1">
    <citation type="submission" date="2007-07" db="EMBL/GenBank/DDBJ databases">
        <title>PCAP assembly of the Caenorhabditis remanei genome.</title>
        <authorList>
            <consortium name="The Caenorhabditis remanei Sequencing Consortium"/>
            <person name="Wilson R.K."/>
        </authorList>
    </citation>
    <scope>NUCLEOTIDE SEQUENCE [LARGE SCALE GENOMIC DNA]</scope>
    <source>
        <strain evidence="4">PB4641</strain>
    </source>
</reference>
<dbReference type="SUPFAM" id="SSF48403">
    <property type="entry name" value="Ankyrin repeat"/>
    <property type="match status" value="1"/>
</dbReference>
<proteinExistence type="predicted"/>
<keyword evidence="5" id="KW-1185">Reference proteome</keyword>
<dbReference type="eggNOG" id="KOG4177">
    <property type="taxonomic scope" value="Eukaryota"/>
</dbReference>
<keyword evidence="1" id="KW-0040">ANK repeat</keyword>
<dbReference type="InterPro" id="IPR002110">
    <property type="entry name" value="Ankyrin_rpt"/>
</dbReference>
<dbReference type="Gene3D" id="3.40.50.10190">
    <property type="entry name" value="BRCT domain"/>
    <property type="match status" value="1"/>
</dbReference>
<keyword evidence="2" id="KW-0472">Membrane</keyword>
<dbReference type="Pfam" id="PF00023">
    <property type="entry name" value="Ank"/>
    <property type="match status" value="1"/>
</dbReference>
<dbReference type="InParanoid" id="E3N6T0"/>
<dbReference type="InterPro" id="IPR001357">
    <property type="entry name" value="BRCT_dom"/>
</dbReference>
<dbReference type="PROSITE" id="PS50088">
    <property type="entry name" value="ANK_REPEAT"/>
    <property type="match status" value="1"/>
</dbReference>
<protein>
    <recommendedName>
        <fullName evidence="3">BRCT domain-containing protein</fullName>
    </recommendedName>
</protein>
<evidence type="ECO:0000259" key="3">
    <source>
        <dbReference type="PROSITE" id="PS50172"/>
    </source>
</evidence>
<dbReference type="SMART" id="SM00292">
    <property type="entry name" value="BRCT"/>
    <property type="match status" value="1"/>
</dbReference>
<gene>
    <name evidence="4" type="ORF">CRE_07771</name>
</gene>
<evidence type="ECO:0000313" key="4">
    <source>
        <dbReference type="EMBL" id="EFO88232.1"/>
    </source>
</evidence>
<name>E3N6T0_CAERE</name>
<evidence type="ECO:0000313" key="5">
    <source>
        <dbReference type="Proteomes" id="UP000008281"/>
    </source>
</evidence>
<dbReference type="Proteomes" id="UP000008281">
    <property type="component" value="Unassembled WGS sequence"/>
</dbReference>
<dbReference type="InterPro" id="IPR053345">
    <property type="entry name" value="Ankyrin_repeat-containing"/>
</dbReference>
<feature type="transmembrane region" description="Helical" evidence="2">
    <location>
        <begin position="868"/>
        <end position="884"/>
    </location>
</feature>
<dbReference type="SUPFAM" id="SSF52113">
    <property type="entry name" value="BRCT domain"/>
    <property type="match status" value="1"/>
</dbReference>
<dbReference type="Gene3D" id="1.25.40.20">
    <property type="entry name" value="Ankyrin repeat-containing domain"/>
    <property type="match status" value="1"/>
</dbReference>
<dbReference type="OrthoDB" id="4476201at2759"/>
<keyword evidence="2" id="KW-0812">Transmembrane</keyword>
<dbReference type="STRING" id="31234.E3N6T0"/>
<dbReference type="InterPro" id="IPR036420">
    <property type="entry name" value="BRCT_dom_sf"/>
</dbReference>
<feature type="domain" description="BRCT" evidence="3">
    <location>
        <begin position="969"/>
        <end position="1064"/>
    </location>
</feature>
<dbReference type="OMA" id="HIFMENR"/>
<dbReference type="HOGENOM" id="CLU_002600_0_0_1"/>
<evidence type="ECO:0000256" key="1">
    <source>
        <dbReference type="PROSITE-ProRule" id="PRU00023"/>
    </source>
</evidence>
<dbReference type="PANTHER" id="PTHR22956">
    <property type="entry name" value="ANKYRIN REPEAT-CONTAINING PROTEIN F37A4.4-RELATED-RELATED"/>
    <property type="match status" value="1"/>
</dbReference>
<dbReference type="Pfam" id="PF00533">
    <property type="entry name" value="BRCT"/>
    <property type="match status" value="1"/>
</dbReference>
<evidence type="ECO:0000256" key="2">
    <source>
        <dbReference type="SAM" id="Phobius"/>
    </source>
</evidence>
<dbReference type="AlphaFoldDB" id="E3N6T0"/>
<accession>E3N6T0</accession>
<organism evidence="5">
    <name type="scientific">Caenorhabditis remanei</name>
    <name type="common">Caenorhabditis vulgaris</name>
    <dbReference type="NCBI Taxonomy" id="31234"/>
    <lineage>
        <taxon>Eukaryota</taxon>
        <taxon>Metazoa</taxon>
        <taxon>Ecdysozoa</taxon>
        <taxon>Nematoda</taxon>
        <taxon>Chromadorea</taxon>
        <taxon>Rhabditida</taxon>
        <taxon>Rhabditina</taxon>
        <taxon>Rhabditomorpha</taxon>
        <taxon>Rhabditoidea</taxon>
        <taxon>Rhabditidae</taxon>
        <taxon>Peloderinae</taxon>
        <taxon>Caenorhabditis</taxon>
    </lineage>
</organism>
<feature type="transmembrane region" description="Helical" evidence="2">
    <location>
        <begin position="783"/>
        <end position="808"/>
    </location>
</feature>
<dbReference type="Pfam" id="PF02206">
    <property type="entry name" value="WSN"/>
    <property type="match status" value="1"/>
</dbReference>
<dbReference type="InterPro" id="IPR003125">
    <property type="entry name" value="WSN"/>
</dbReference>
<dbReference type="PROSITE" id="PS50172">
    <property type="entry name" value="BRCT"/>
    <property type="match status" value="1"/>
</dbReference>
<dbReference type="PANTHER" id="PTHR22956:SF17">
    <property type="entry name" value="ANKYRIN REPEAT-CONTAINING PROTEIN F37A4.4-RELATED"/>
    <property type="match status" value="1"/>
</dbReference>
<keyword evidence="2" id="KW-1133">Transmembrane helix</keyword>
<dbReference type="SMART" id="SM00453">
    <property type="entry name" value="WSN"/>
    <property type="match status" value="1"/>
</dbReference>
<dbReference type="PROSITE" id="PS50297">
    <property type="entry name" value="ANK_REP_REGION"/>
    <property type="match status" value="1"/>
</dbReference>
<sequence>MQVLQNPAYQNRRMYQMHKFFLVVFVFLPRSHIGSTVAAEPSLTLIYNELSIIARITNAIALRAGSIRKDLKPRDVITELLKTHSKSFEELIEYDPKKLHDDLQSVFYASSDVFDNPIEIGKRIKEIKDINLYLGGALKAELPINIADLMQTFQDENFKNRLTICNKATVETIRNFYSVMNNEQDLQDGEQKTIAIQTNAVDVKNCLNSIKDYEKIVATTRKVTDKIGNILFFNGALNYFNGNIHKIKIFDQSIIYIKKLLRNVGTNWKKPQLSEKILKISPLLETISDHENKPTPNLSAGFPGDDDLAKISEDVKSPWFQKEISKGKSTKDLEEALEPFGEFAKKLGDLRKSWAEFDEKVDKDHPSINLITESLKNIEDFSILDTGESFLKNAAATHQNTWKSFETFDTSKFSINASRAFLAISTIATSAKEIREWCTGIVGSYDFITLHHVLDEIGGLQLSSTNLDENKKAIGMVENFQLLNSFFGELETLSTSQNNFYYHHSLLTQIDLGKTMNDAVTIMKSSSLHKKLHSTNYDTNKLEQILTFLQHLLYFTDKNAGEKAMDFFKIFEKMKKNYLELEKFVYNLGAKNSELIVNFKNSTTLSQTFGRGLRVFRDISRAYQLKKELLESTKYAPKVDEWIYERNPHEHLRDFWNDTDRPQEIQKLIDRLENLEKTIKKFVSKDFETLREALNAAAKVTGIDDFRDGFQDVADQLSKPSTLKHEELQFALENSRQLADLDLDFSSHTGDLMAASMSFDNIRVEFNTMFGLAAKNEKTVKNAWLIVVLISICVFILLVIGALLIYGLTERGRNQYKNLYLFYIGKPEDFEKRWRYSLFMDRKDGKNALMDATREIHAINVKKEVKRGAYINVFTGLFSFYVVFEKLQIFFPAEFGNTPLHLSTKRGYAEIVEVLIKNGADRSLLNYQNRTPEQMIPENYQETHPEKVEKYKKIEAIYKKYRNKKFRKRVPQVFPSSSFHIYTEDKADIDLTNDFMDKFMSIVTPTLIPATTHVIVKTDSDGVLEIDGFEYLTWIMNGVIIVKESWMTDCLKNPKLIEKDSKYLVEKVRFKDVEYDTVTQWSKAMAKGEMPYLFGVYVCIVMKEQKNVFSIASIVNAQGGTMCEGFPLKENYNIGSHPYLHAHLGPLFVITDGSTDLTLFKNDSDKMYTFFTEDEFVHFLLKREINIDTKLDPIQATKESDD</sequence>